<keyword evidence="3" id="KW-1185">Reference proteome</keyword>
<proteinExistence type="predicted"/>
<dbReference type="Gene3D" id="3.40.50.170">
    <property type="entry name" value="Formyl transferase, N-terminal domain"/>
    <property type="match status" value="1"/>
</dbReference>
<dbReference type="InterPro" id="IPR036477">
    <property type="entry name" value="Formyl_transf_N_sf"/>
</dbReference>
<keyword evidence="2" id="KW-0808">Transferase</keyword>
<dbReference type="AlphaFoldDB" id="L9WS19"/>
<evidence type="ECO:0000313" key="3">
    <source>
        <dbReference type="Proteomes" id="UP000011602"/>
    </source>
</evidence>
<dbReference type="SUPFAM" id="SSF53328">
    <property type="entry name" value="Formyltransferase"/>
    <property type="match status" value="1"/>
</dbReference>
<organism evidence="2 3">
    <name type="scientific">Natronolimnohabitans innermongolicus JCM 12255</name>
    <dbReference type="NCBI Taxonomy" id="1227499"/>
    <lineage>
        <taxon>Archaea</taxon>
        <taxon>Methanobacteriati</taxon>
        <taxon>Methanobacteriota</taxon>
        <taxon>Stenosarchaea group</taxon>
        <taxon>Halobacteria</taxon>
        <taxon>Halobacteriales</taxon>
        <taxon>Natrialbaceae</taxon>
        <taxon>Natronolimnohabitans</taxon>
    </lineage>
</organism>
<sequence>MGLFLDFLRRRDAWALVLAERKLGWIFGHDEPLAYQRAVEDVECLTDAKRIPCEPRSEGAWIELPGAVVDRVEEECDVVVHFGSRLVRGEILTAPEYGVIGFHPADIRKYRGLGPELLFLNGEATAGSTLQRLDETVDGGEIVAFDTVDIRTCYTLWEIEERIRAMQIRLLTDGIKNLQDPTVEPTLVSADELGELYYNTDRQRLTFSASLAAKNLVGRLKQTVIN</sequence>
<dbReference type="EMBL" id="AOHZ01000077">
    <property type="protein sequence ID" value="ELY52227.1"/>
    <property type="molecule type" value="Genomic_DNA"/>
</dbReference>
<dbReference type="STRING" id="1227499.C493_16304"/>
<dbReference type="eggNOG" id="arCOG02825">
    <property type="taxonomic scope" value="Archaea"/>
</dbReference>
<dbReference type="Proteomes" id="UP000011602">
    <property type="component" value="Unassembled WGS sequence"/>
</dbReference>
<evidence type="ECO:0000259" key="1">
    <source>
        <dbReference type="Pfam" id="PF00551"/>
    </source>
</evidence>
<name>L9WS19_9EURY</name>
<reference evidence="2 3" key="1">
    <citation type="journal article" date="2014" name="PLoS Genet.">
        <title>Phylogenetically driven sequencing of extremely halophilic archaea reveals strategies for static and dynamic osmo-response.</title>
        <authorList>
            <person name="Becker E.A."/>
            <person name="Seitzer P.M."/>
            <person name="Tritt A."/>
            <person name="Larsen D."/>
            <person name="Krusor M."/>
            <person name="Yao A.I."/>
            <person name="Wu D."/>
            <person name="Madern D."/>
            <person name="Eisen J.A."/>
            <person name="Darling A.E."/>
            <person name="Facciotti M.T."/>
        </authorList>
    </citation>
    <scope>NUCLEOTIDE SEQUENCE [LARGE SCALE GENOMIC DNA]</scope>
    <source>
        <strain evidence="2 3">JCM 12255</strain>
    </source>
</reference>
<accession>L9WS19</accession>
<dbReference type="Pfam" id="PF00551">
    <property type="entry name" value="Formyl_trans_N"/>
    <property type="match status" value="1"/>
</dbReference>
<feature type="domain" description="Formyl transferase N-terminal" evidence="1">
    <location>
        <begin position="73"/>
        <end position="171"/>
    </location>
</feature>
<dbReference type="InterPro" id="IPR002376">
    <property type="entry name" value="Formyl_transf_N"/>
</dbReference>
<comment type="caution">
    <text evidence="2">The sequence shown here is derived from an EMBL/GenBank/DDBJ whole genome shotgun (WGS) entry which is preliminary data.</text>
</comment>
<dbReference type="GO" id="GO:0016740">
    <property type="term" value="F:transferase activity"/>
    <property type="evidence" value="ECO:0007669"/>
    <property type="project" value="UniProtKB-KW"/>
</dbReference>
<gene>
    <name evidence="2" type="ORF">C493_16304</name>
</gene>
<protein>
    <submittedName>
        <fullName evidence="2">Methionyl-tRNA formyltransferase-like protein</fullName>
    </submittedName>
</protein>
<evidence type="ECO:0000313" key="2">
    <source>
        <dbReference type="EMBL" id="ELY52227.1"/>
    </source>
</evidence>